<evidence type="ECO:0000259" key="1">
    <source>
        <dbReference type="Pfam" id="PF07484"/>
    </source>
</evidence>
<dbReference type="EMBL" id="LKBA01000006">
    <property type="protein sequence ID" value="KPN63417.1"/>
    <property type="molecule type" value="Genomic_DNA"/>
</dbReference>
<accession>A0A0P7IXH5</accession>
<evidence type="ECO:0000313" key="2">
    <source>
        <dbReference type="EMBL" id="KPN63417.1"/>
    </source>
</evidence>
<dbReference type="InterPro" id="IPR011083">
    <property type="entry name" value="Phage_tail_collar_dom"/>
</dbReference>
<dbReference type="Proteomes" id="UP000050471">
    <property type="component" value="Unassembled WGS sequence"/>
</dbReference>
<sequence>MEPFLAQIMLFGGNFAPRGWAFCDGQLLPISSNSALFSLLGTIYGGDGRTTFALPDLRGRAPIHAGTGPGLSPRRLGERMGVEDVTLNATQMPSHNHGLMVANQPADNSRPSSDMLARAEIYTSNLTSPTPLATQSIANTGGGQSHENMQPSIAMNYIIALQGIFPSRS</sequence>
<gene>
    <name evidence="2" type="ORF">AKJ29_12195</name>
</gene>
<proteinExistence type="predicted"/>
<reference evidence="2 3" key="1">
    <citation type="submission" date="2015-09" db="EMBL/GenBank/DDBJ databases">
        <title>Draft genome sequence of Aliiroseovarius crassostreae CV919-312TSm, the causative agent of Roseovarius Oyster Disease (formerly Juvenile Oyster Disease).</title>
        <authorList>
            <person name="Kessner L."/>
            <person name="Spinard E."/>
            <person name="Nelson D."/>
        </authorList>
    </citation>
    <scope>NUCLEOTIDE SEQUENCE [LARGE SCALE GENOMIC DNA]</scope>
    <source>
        <strain evidence="2 3">CV919-312</strain>
    </source>
</reference>
<dbReference type="Pfam" id="PF07484">
    <property type="entry name" value="Collar"/>
    <property type="match status" value="1"/>
</dbReference>
<keyword evidence="3" id="KW-1185">Reference proteome</keyword>
<comment type="caution">
    <text evidence="2">The sequence shown here is derived from an EMBL/GenBank/DDBJ whole genome shotgun (WGS) entry which is preliminary data.</text>
</comment>
<dbReference type="STRING" id="154981.AKJ29_12195"/>
<dbReference type="RefSeq" id="WP_055189745.1">
    <property type="nucleotide sequence ID" value="NZ_FPBS01000051.1"/>
</dbReference>
<dbReference type="InterPro" id="IPR037053">
    <property type="entry name" value="Phage_tail_collar_dom_sf"/>
</dbReference>
<evidence type="ECO:0000313" key="3">
    <source>
        <dbReference type="Proteomes" id="UP000050471"/>
    </source>
</evidence>
<feature type="domain" description="Phage tail collar" evidence="1">
    <location>
        <begin position="7"/>
        <end position="62"/>
    </location>
</feature>
<organism evidence="2 3">
    <name type="scientific">Aliiroseovarius crassostreae</name>
    <dbReference type="NCBI Taxonomy" id="154981"/>
    <lineage>
        <taxon>Bacteria</taxon>
        <taxon>Pseudomonadati</taxon>
        <taxon>Pseudomonadota</taxon>
        <taxon>Alphaproteobacteria</taxon>
        <taxon>Rhodobacterales</taxon>
        <taxon>Paracoccaceae</taxon>
        <taxon>Aliiroseovarius</taxon>
    </lineage>
</organism>
<dbReference type="OrthoDB" id="9810174at2"/>
<name>A0A0P7IXH5_9RHOB</name>
<dbReference type="Gene3D" id="3.90.1340.10">
    <property type="entry name" value="Phage tail collar domain"/>
    <property type="match status" value="1"/>
</dbReference>
<dbReference type="AlphaFoldDB" id="A0A0P7IXH5"/>
<protein>
    <submittedName>
        <fullName evidence="2">Phage tail protein</fullName>
    </submittedName>
</protein>
<dbReference type="SUPFAM" id="SSF88874">
    <property type="entry name" value="Receptor-binding domain of short tail fibre protein gp12"/>
    <property type="match status" value="1"/>
</dbReference>